<dbReference type="EMBL" id="AFYI01000002">
    <property type="protein sequence ID" value="EHB43554.1"/>
    <property type="molecule type" value="Genomic_DNA"/>
</dbReference>
<dbReference type="GO" id="GO:0005829">
    <property type="term" value="C:cytosol"/>
    <property type="evidence" value="ECO:0007669"/>
    <property type="project" value="TreeGrafter"/>
</dbReference>
<proteinExistence type="inferred from homology"/>
<protein>
    <recommendedName>
        <fullName evidence="6">Phosphofructokinase</fullName>
    </recommendedName>
</protein>
<dbReference type="PIRSF" id="PIRSF000535">
    <property type="entry name" value="1PFK/6PFK/LacC"/>
    <property type="match status" value="1"/>
</dbReference>
<dbReference type="PANTHER" id="PTHR46566">
    <property type="entry name" value="1-PHOSPHOFRUCTOKINASE-RELATED"/>
    <property type="match status" value="1"/>
</dbReference>
<dbReference type="InterPro" id="IPR017583">
    <property type="entry name" value="Tagatose/fructose_Pkinase"/>
</dbReference>
<dbReference type="AlphaFoldDB" id="A0A6C8GC07"/>
<name>A0A6C8GC07_SALIN</name>
<dbReference type="InterPro" id="IPR011611">
    <property type="entry name" value="PfkB_dom"/>
</dbReference>
<accession>A0A6C8GC07</accession>
<dbReference type="CDD" id="cd01164">
    <property type="entry name" value="FruK_PfkB_like"/>
    <property type="match status" value="1"/>
</dbReference>
<keyword evidence="4 8" id="KW-0418">Kinase</keyword>
<organism evidence="8 9">
    <name type="scientific">Salmonella enterica subsp. enterica serovar Infantis str. SARB27</name>
    <dbReference type="NCBI Taxonomy" id="596155"/>
    <lineage>
        <taxon>Bacteria</taxon>
        <taxon>Pseudomonadati</taxon>
        <taxon>Pseudomonadota</taxon>
        <taxon>Gammaproteobacteria</taxon>
        <taxon>Enterobacterales</taxon>
        <taxon>Enterobacteriaceae</taxon>
        <taxon>Salmonella</taxon>
    </lineage>
</organism>
<dbReference type="NCBIfam" id="TIGR03168">
    <property type="entry name" value="1-PFK"/>
    <property type="match status" value="1"/>
</dbReference>
<keyword evidence="5" id="KW-0067">ATP-binding</keyword>
<evidence type="ECO:0000256" key="5">
    <source>
        <dbReference type="ARBA" id="ARBA00022840"/>
    </source>
</evidence>
<dbReference type="Gene3D" id="3.40.1190.20">
    <property type="match status" value="1"/>
</dbReference>
<dbReference type="PANTHER" id="PTHR46566:SF1">
    <property type="entry name" value="1-PHOSPHOFRUCTOKINASE"/>
    <property type="match status" value="1"/>
</dbReference>
<evidence type="ECO:0000256" key="1">
    <source>
        <dbReference type="ARBA" id="ARBA00010688"/>
    </source>
</evidence>
<sequence length="317" mass="34569">MFAAVKSNCEESPVIYTLTLNSAIDMNIFSDPLQPNIVNRTHHTEFCPNGKGVNVALVLDHFQIPAHILGIFGGFTGHYIVESLRTRKMPVTPAWVEEPTRINIFIHDGQQEYKLINPGSYIPDECKQQIITIISQLPDAEYLVISGSLPQGIESRFYAEIMHICQQKNIGVILDISHPSLRQLLEFKPLLIKPNDEEVKAIFGLTVSDDNDAKNTLTTLHALGAQNVLLTLGAKGMYFSNGIDYWFCSAPTVDLVSSACAGDAALAAFLSQWLSTGEVEYALSLASATGADVASSAGLGQLAAIETLLSQIHVRKL</sequence>
<dbReference type="FunFam" id="3.40.1190.20:FF:000036">
    <property type="entry name" value="Phosphofructokinase"/>
    <property type="match status" value="1"/>
</dbReference>
<comment type="similarity">
    <text evidence="1 6">Belongs to the carbohydrate kinase PfkB family.</text>
</comment>
<evidence type="ECO:0000259" key="7">
    <source>
        <dbReference type="Pfam" id="PF00294"/>
    </source>
</evidence>
<feature type="domain" description="Carbohydrate kinase PfkB" evidence="7">
    <location>
        <begin position="24"/>
        <end position="300"/>
    </location>
</feature>
<evidence type="ECO:0000256" key="6">
    <source>
        <dbReference type="PIRNR" id="PIRNR000535"/>
    </source>
</evidence>
<reference evidence="8 9" key="1">
    <citation type="submission" date="2011-09" db="EMBL/GenBank/DDBJ databases">
        <authorList>
            <person name="McClelland M."/>
            <person name="Clifton S."/>
            <person name="Porwollik S."/>
            <person name="Cheng P."/>
            <person name="Wollam A."/>
            <person name="Wang C."/>
            <person name="Pepin K."/>
            <person name="Bhonagiri V."/>
            <person name="Fulton R."/>
            <person name="Fulton L.F."/>
            <person name="Delehaunty K."/>
            <person name="Fronick C."/>
            <person name="O'Laughlin M."/>
            <person name="Godfrey J."/>
            <person name="Waligorski J."/>
            <person name="Appelbaum E."/>
            <person name="Farmer C."/>
            <person name="Strong C."/>
            <person name="Tomlinson C."/>
            <person name="Hou S."/>
            <person name="Minx P."/>
            <person name="Warren W."/>
            <person name="Wilson R.K."/>
        </authorList>
    </citation>
    <scope>NUCLEOTIDE SEQUENCE [LARGE SCALE GENOMIC DNA]</scope>
    <source>
        <strain evidence="9">SARB 27</strain>
    </source>
</reference>
<dbReference type="GO" id="GO:0005524">
    <property type="term" value="F:ATP binding"/>
    <property type="evidence" value="ECO:0007669"/>
    <property type="project" value="UniProtKB-KW"/>
</dbReference>
<dbReference type="InterPro" id="IPR029056">
    <property type="entry name" value="Ribokinase-like"/>
</dbReference>
<dbReference type="GO" id="GO:0008662">
    <property type="term" value="F:1-phosphofructokinase activity"/>
    <property type="evidence" value="ECO:0007669"/>
    <property type="project" value="InterPro"/>
</dbReference>
<evidence type="ECO:0000256" key="2">
    <source>
        <dbReference type="ARBA" id="ARBA00022679"/>
    </source>
</evidence>
<dbReference type="Proteomes" id="UP000004564">
    <property type="component" value="Chromosome"/>
</dbReference>
<dbReference type="InterPro" id="IPR022463">
    <property type="entry name" value="1-PFruKinase"/>
</dbReference>
<evidence type="ECO:0000256" key="4">
    <source>
        <dbReference type="ARBA" id="ARBA00022777"/>
    </source>
</evidence>
<gene>
    <name evidence="8" type="ORF">SEENIN0B_03471</name>
</gene>
<evidence type="ECO:0000313" key="9">
    <source>
        <dbReference type="Proteomes" id="UP000004564"/>
    </source>
</evidence>
<dbReference type="SUPFAM" id="SSF53613">
    <property type="entry name" value="Ribokinase-like"/>
    <property type="match status" value="1"/>
</dbReference>
<comment type="caution">
    <text evidence="8">The sequence shown here is derived from an EMBL/GenBank/DDBJ whole genome shotgun (WGS) entry which is preliminary data.</text>
</comment>
<evidence type="ECO:0000256" key="3">
    <source>
        <dbReference type="ARBA" id="ARBA00022741"/>
    </source>
</evidence>
<dbReference type="Pfam" id="PF00294">
    <property type="entry name" value="PfkB"/>
    <property type="match status" value="1"/>
</dbReference>
<dbReference type="NCBIfam" id="TIGR03828">
    <property type="entry name" value="pfkB"/>
    <property type="match status" value="1"/>
</dbReference>
<keyword evidence="3" id="KW-0547">Nucleotide-binding</keyword>
<evidence type="ECO:0000313" key="8">
    <source>
        <dbReference type="EMBL" id="EHB43554.1"/>
    </source>
</evidence>
<keyword evidence="2 6" id="KW-0808">Transferase</keyword>